<sequence length="519" mass="55941">MQSINNTQPVQSFTITQAFLGAPLQFTPALGSKELEQLVDVYVLGNGSKAEKLSEVTIDFYNNAIVDLTNGALVRTYHVFPLWDALEQSPTESYSSGFSPAFYTPSPASSAMVSDFGSGSISVGGITHSSRKSTGRVSKKASSKKETKKAAEVRLPGFSIMTKDGVDVTSTAGRGTKTKEQREHAHLMRIMKACDACKKKKIRCDPSHRRAAEPSRSSTVSTSTSNSSSSGSKNSPSSGSTSGSGGPSFSTSISTPSSSQQATPPSFETTPSFNTIDDFVLFPEDNVAWNDFDLGPVEETDLSHFNFDINGLADYPPMAAPYFSPWYSSAEAQSAFDVSDQCGQWSPQLQIQPLDSSHMERARGSTVNDFSPSPLDVLNPSSQAGSRLQGVMPNALAVLDSSDDSRQSSQKPQSYRLDSSQSSGSLDRNSDRFLQPTLDQTRQLSEHIESYGSEGSSMNQTQLSRDGSPQSAGYASDGLKPLAGTQEQLDSQSRLNRQLPSRWNATQLQSDQQSLTHTE</sequence>
<feature type="region of interest" description="Disordered" evidence="1">
    <location>
        <begin position="202"/>
        <end position="270"/>
    </location>
</feature>
<gene>
    <name evidence="2" type="ORF">GLAREA_02845</name>
</gene>
<dbReference type="Proteomes" id="UP000016922">
    <property type="component" value="Unassembled WGS sequence"/>
</dbReference>
<feature type="compositionally biased region" description="Basic residues" evidence="1">
    <location>
        <begin position="129"/>
        <end position="142"/>
    </location>
</feature>
<dbReference type="EMBL" id="KE145370">
    <property type="protein sequence ID" value="EPE26931.1"/>
    <property type="molecule type" value="Genomic_DNA"/>
</dbReference>
<dbReference type="STRING" id="1116229.S3D4C5"/>
<feature type="compositionally biased region" description="Basic and acidic residues" evidence="1">
    <location>
        <begin position="143"/>
        <end position="152"/>
    </location>
</feature>
<evidence type="ECO:0008006" key="4">
    <source>
        <dbReference type="Google" id="ProtNLM"/>
    </source>
</evidence>
<keyword evidence="3" id="KW-1185">Reference proteome</keyword>
<accession>S3D4C5</accession>
<name>S3D4C5_GLAL2</name>
<feature type="region of interest" description="Disordered" evidence="1">
    <location>
        <begin position="450"/>
        <end position="519"/>
    </location>
</feature>
<dbReference type="GO" id="GO:0008270">
    <property type="term" value="F:zinc ion binding"/>
    <property type="evidence" value="ECO:0007669"/>
    <property type="project" value="InterPro"/>
</dbReference>
<dbReference type="OrthoDB" id="4850804at2759"/>
<evidence type="ECO:0000256" key="1">
    <source>
        <dbReference type="SAM" id="MobiDB-lite"/>
    </source>
</evidence>
<feature type="region of interest" description="Disordered" evidence="1">
    <location>
        <begin position="124"/>
        <end position="156"/>
    </location>
</feature>
<protein>
    <recommendedName>
        <fullName evidence="4">Zn(2)-C6 fungal-type domain-containing protein</fullName>
    </recommendedName>
</protein>
<dbReference type="RefSeq" id="XP_008086121.1">
    <property type="nucleotide sequence ID" value="XM_008087930.1"/>
</dbReference>
<dbReference type="AlphaFoldDB" id="S3D4C5"/>
<feature type="compositionally biased region" description="Polar residues" evidence="1">
    <location>
        <begin position="453"/>
        <end position="473"/>
    </location>
</feature>
<feature type="compositionally biased region" description="Basic and acidic residues" evidence="1">
    <location>
        <begin position="203"/>
        <end position="213"/>
    </location>
</feature>
<feature type="region of interest" description="Disordered" evidence="1">
    <location>
        <begin position="400"/>
        <end position="437"/>
    </location>
</feature>
<feature type="region of interest" description="Disordered" evidence="1">
    <location>
        <begin position="357"/>
        <end position="387"/>
    </location>
</feature>
<dbReference type="SUPFAM" id="SSF57701">
    <property type="entry name" value="Zn2/Cys6 DNA-binding domain"/>
    <property type="match status" value="1"/>
</dbReference>
<dbReference type="GO" id="GO:0000981">
    <property type="term" value="F:DNA-binding transcription factor activity, RNA polymerase II-specific"/>
    <property type="evidence" value="ECO:0007669"/>
    <property type="project" value="InterPro"/>
</dbReference>
<evidence type="ECO:0000313" key="2">
    <source>
        <dbReference type="EMBL" id="EPE26931.1"/>
    </source>
</evidence>
<evidence type="ECO:0000313" key="3">
    <source>
        <dbReference type="Proteomes" id="UP000016922"/>
    </source>
</evidence>
<feature type="compositionally biased region" description="Low complexity" evidence="1">
    <location>
        <begin position="214"/>
        <end position="266"/>
    </location>
</feature>
<proteinExistence type="predicted"/>
<dbReference type="InterPro" id="IPR036864">
    <property type="entry name" value="Zn2-C6_fun-type_DNA-bd_sf"/>
</dbReference>
<feature type="compositionally biased region" description="Polar residues" evidence="1">
    <location>
        <begin position="416"/>
        <end position="427"/>
    </location>
</feature>
<dbReference type="HOGENOM" id="CLU_524820_0_0_1"/>
<organism evidence="2 3">
    <name type="scientific">Glarea lozoyensis (strain ATCC 20868 / MF5171)</name>
    <dbReference type="NCBI Taxonomy" id="1116229"/>
    <lineage>
        <taxon>Eukaryota</taxon>
        <taxon>Fungi</taxon>
        <taxon>Dikarya</taxon>
        <taxon>Ascomycota</taxon>
        <taxon>Pezizomycotina</taxon>
        <taxon>Leotiomycetes</taxon>
        <taxon>Helotiales</taxon>
        <taxon>Helotiaceae</taxon>
        <taxon>Glarea</taxon>
    </lineage>
</organism>
<dbReference type="KEGG" id="glz:GLAREA_02845"/>
<dbReference type="eggNOG" id="ENOG502RS5Y">
    <property type="taxonomic scope" value="Eukaryota"/>
</dbReference>
<feature type="compositionally biased region" description="Polar residues" evidence="1">
    <location>
        <begin position="485"/>
        <end position="519"/>
    </location>
</feature>
<reference evidence="2 3" key="1">
    <citation type="journal article" date="2013" name="BMC Genomics">
        <title>Genomics-driven discovery of the pneumocandin biosynthetic gene cluster in the fungus Glarea lozoyensis.</title>
        <authorList>
            <person name="Chen L."/>
            <person name="Yue Q."/>
            <person name="Zhang X."/>
            <person name="Xiang M."/>
            <person name="Wang C."/>
            <person name="Li S."/>
            <person name="Che Y."/>
            <person name="Ortiz-Lopez F.J."/>
            <person name="Bills G.F."/>
            <person name="Liu X."/>
            <person name="An Z."/>
        </authorList>
    </citation>
    <scope>NUCLEOTIDE SEQUENCE [LARGE SCALE GENOMIC DNA]</scope>
    <source>
        <strain evidence="3">ATCC 20868 / MF5171</strain>
    </source>
</reference>
<dbReference type="GeneID" id="19461901"/>